<dbReference type="eggNOG" id="KOG2739">
    <property type="taxonomic scope" value="Eukaryota"/>
</dbReference>
<dbReference type="Gene3D" id="3.80.10.10">
    <property type="entry name" value="Ribonuclease Inhibitor"/>
    <property type="match status" value="1"/>
</dbReference>
<evidence type="ECO:0000313" key="4">
    <source>
        <dbReference type="EMBL" id="EKX54607.1"/>
    </source>
</evidence>
<gene>
    <name evidence="4" type="ORF">GUITHDRAFT_150059</name>
</gene>
<protein>
    <recommendedName>
        <fullName evidence="7">U2A'/phosphoprotein 32 family A C-terminal domain-containing protein</fullName>
    </recommendedName>
</protein>
<dbReference type="InterPro" id="IPR001611">
    <property type="entry name" value="Leu-rich_rpt"/>
</dbReference>
<dbReference type="GeneID" id="17311280"/>
<evidence type="ECO:0000313" key="5">
    <source>
        <dbReference type="EnsemblProtists" id="EKX54607"/>
    </source>
</evidence>
<organism evidence="4">
    <name type="scientific">Guillardia theta (strain CCMP2712)</name>
    <name type="common">Cryptophyte</name>
    <dbReference type="NCBI Taxonomy" id="905079"/>
    <lineage>
        <taxon>Eukaryota</taxon>
        <taxon>Cryptophyceae</taxon>
        <taxon>Pyrenomonadales</taxon>
        <taxon>Geminigeraceae</taxon>
        <taxon>Guillardia</taxon>
    </lineage>
</organism>
<comment type="similarity">
    <text evidence="3">Belongs to the ANP32 family.</text>
</comment>
<dbReference type="PANTHER" id="PTHR11375:SF0">
    <property type="entry name" value="ACIDIC LEUCINE-RICH NUCLEAR PHOSPHOPROTEIN 32 FAMILY MEMBER A"/>
    <property type="match status" value="1"/>
</dbReference>
<dbReference type="PANTHER" id="PTHR11375">
    <property type="entry name" value="ACIDIC LEUCINE-RICH NUCLEAR PHOSPHOPROTEIN 32"/>
    <property type="match status" value="1"/>
</dbReference>
<dbReference type="AlphaFoldDB" id="L1K1X2"/>
<dbReference type="InterPro" id="IPR032675">
    <property type="entry name" value="LRR_dom_sf"/>
</dbReference>
<dbReference type="GO" id="GO:0042393">
    <property type="term" value="F:histone binding"/>
    <property type="evidence" value="ECO:0007669"/>
    <property type="project" value="TreeGrafter"/>
</dbReference>
<dbReference type="PROSITE" id="PS51450">
    <property type="entry name" value="LRR"/>
    <property type="match status" value="2"/>
</dbReference>
<evidence type="ECO:0000313" key="6">
    <source>
        <dbReference type="Proteomes" id="UP000011087"/>
    </source>
</evidence>
<dbReference type="HOGENOM" id="CLU_063314_3_1_1"/>
<dbReference type="STRING" id="905079.L1K1X2"/>
<dbReference type="EnsemblProtists" id="EKX54607">
    <property type="protein sequence ID" value="EKX54607"/>
    <property type="gene ID" value="GUITHDRAFT_150059"/>
</dbReference>
<dbReference type="EMBL" id="JH992967">
    <property type="protein sequence ID" value="EKX54607.1"/>
    <property type="molecule type" value="Genomic_DNA"/>
</dbReference>
<keyword evidence="2" id="KW-0677">Repeat</keyword>
<evidence type="ECO:0000256" key="2">
    <source>
        <dbReference type="ARBA" id="ARBA00022737"/>
    </source>
</evidence>
<dbReference type="FunFam" id="3.80.10.10:FF:000131">
    <property type="entry name" value="acidic leucine-rich nuclear phosphoprotein 32-related protein-like"/>
    <property type="match status" value="1"/>
</dbReference>
<accession>L1K1X2</accession>
<feature type="non-terminal residue" evidence="4">
    <location>
        <position position="158"/>
    </location>
</feature>
<dbReference type="Proteomes" id="UP000011087">
    <property type="component" value="Unassembled WGS sequence"/>
</dbReference>
<evidence type="ECO:0000256" key="1">
    <source>
        <dbReference type="ARBA" id="ARBA00022614"/>
    </source>
</evidence>
<proteinExistence type="inferred from homology"/>
<sequence length="158" mass="17234">MSLEESIAKQIGDTKPLDVERLCLDQAKCGDNLAALSPYKNLVSLSLQDCGITSLETLPELSLLTTLKLGDNRIKGGLEFITKSPELEKLYLAGNMIPDIEALKPLSKLTKLEWLDLEGNPAKEEDGYSAKLFDLIPSLVVLDGKDKGGEELDEADDD</sequence>
<evidence type="ECO:0000256" key="3">
    <source>
        <dbReference type="ARBA" id="ARBA00025777"/>
    </source>
</evidence>
<reference evidence="6" key="2">
    <citation type="submission" date="2012-11" db="EMBL/GenBank/DDBJ databases">
        <authorList>
            <person name="Kuo A."/>
            <person name="Curtis B.A."/>
            <person name="Tanifuji G."/>
            <person name="Burki F."/>
            <person name="Gruber A."/>
            <person name="Irimia M."/>
            <person name="Maruyama S."/>
            <person name="Arias M.C."/>
            <person name="Ball S.G."/>
            <person name="Gile G.H."/>
            <person name="Hirakawa Y."/>
            <person name="Hopkins J.F."/>
            <person name="Rensing S.A."/>
            <person name="Schmutz J."/>
            <person name="Symeonidi A."/>
            <person name="Elias M."/>
            <person name="Eveleigh R.J."/>
            <person name="Herman E.K."/>
            <person name="Klute M.J."/>
            <person name="Nakayama T."/>
            <person name="Obornik M."/>
            <person name="Reyes-Prieto A."/>
            <person name="Armbrust E.V."/>
            <person name="Aves S.J."/>
            <person name="Beiko R.G."/>
            <person name="Coutinho P."/>
            <person name="Dacks J.B."/>
            <person name="Durnford D.G."/>
            <person name="Fast N.M."/>
            <person name="Green B.R."/>
            <person name="Grisdale C."/>
            <person name="Hempe F."/>
            <person name="Henrissat B."/>
            <person name="Hoppner M.P."/>
            <person name="Ishida K.-I."/>
            <person name="Kim E."/>
            <person name="Koreny L."/>
            <person name="Kroth P.G."/>
            <person name="Liu Y."/>
            <person name="Malik S.-B."/>
            <person name="Maier U.G."/>
            <person name="McRose D."/>
            <person name="Mock T."/>
            <person name="Neilson J.A."/>
            <person name="Onodera N.T."/>
            <person name="Poole A.M."/>
            <person name="Pritham E.J."/>
            <person name="Richards T.A."/>
            <person name="Rocap G."/>
            <person name="Roy S.W."/>
            <person name="Sarai C."/>
            <person name="Schaack S."/>
            <person name="Shirato S."/>
            <person name="Slamovits C.H."/>
            <person name="Spencer D.F."/>
            <person name="Suzuki S."/>
            <person name="Worden A.Z."/>
            <person name="Zauner S."/>
            <person name="Barry K."/>
            <person name="Bell C."/>
            <person name="Bharti A.K."/>
            <person name="Crow J.A."/>
            <person name="Grimwood J."/>
            <person name="Kramer R."/>
            <person name="Lindquist E."/>
            <person name="Lucas S."/>
            <person name="Salamov A."/>
            <person name="McFadden G.I."/>
            <person name="Lane C.E."/>
            <person name="Keeling P.J."/>
            <person name="Gray M.W."/>
            <person name="Grigoriev I.V."/>
            <person name="Archibald J.M."/>
        </authorList>
    </citation>
    <scope>NUCLEOTIDE SEQUENCE</scope>
    <source>
        <strain evidence="6">CCMP2712</strain>
    </source>
</reference>
<dbReference type="Pfam" id="PF14580">
    <property type="entry name" value="LRR_9"/>
    <property type="match status" value="1"/>
</dbReference>
<dbReference type="OMA" id="MPNNQVS"/>
<reference evidence="4 6" key="1">
    <citation type="journal article" date="2012" name="Nature">
        <title>Algal genomes reveal evolutionary mosaicism and the fate of nucleomorphs.</title>
        <authorList>
            <consortium name="DOE Joint Genome Institute"/>
            <person name="Curtis B.A."/>
            <person name="Tanifuji G."/>
            <person name="Burki F."/>
            <person name="Gruber A."/>
            <person name="Irimia M."/>
            <person name="Maruyama S."/>
            <person name="Arias M.C."/>
            <person name="Ball S.G."/>
            <person name="Gile G.H."/>
            <person name="Hirakawa Y."/>
            <person name="Hopkins J.F."/>
            <person name="Kuo A."/>
            <person name="Rensing S.A."/>
            <person name="Schmutz J."/>
            <person name="Symeonidi A."/>
            <person name="Elias M."/>
            <person name="Eveleigh R.J."/>
            <person name="Herman E.K."/>
            <person name="Klute M.J."/>
            <person name="Nakayama T."/>
            <person name="Obornik M."/>
            <person name="Reyes-Prieto A."/>
            <person name="Armbrust E.V."/>
            <person name="Aves S.J."/>
            <person name="Beiko R.G."/>
            <person name="Coutinho P."/>
            <person name="Dacks J.B."/>
            <person name="Durnford D.G."/>
            <person name="Fast N.M."/>
            <person name="Green B.R."/>
            <person name="Grisdale C.J."/>
            <person name="Hempel F."/>
            <person name="Henrissat B."/>
            <person name="Hoppner M.P."/>
            <person name="Ishida K."/>
            <person name="Kim E."/>
            <person name="Koreny L."/>
            <person name="Kroth P.G."/>
            <person name="Liu Y."/>
            <person name="Malik S.B."/>
            <person name="Maier U.G."/>
            <person name="McRose D."/>
            <person name="Mock T."/>
            <person name="Neilson J.A."/>
            <person name="Onodera N.T."/>
            <person name="Poole A.M."/>
            <person name="Pritham E.J."/>
            <person name="Richards T.A."/>
            <person name="Rocap G."/>
            <person name="Roy S.W."/>
            <person name="Sarai C."/>
            <person name="Schaack S."/>
            <person name="Shirato S."/>
            <person name="Slamovits C.H."/>
            <person name="Spencer D.F."/>
            <person name="Suzuki S."/>
            <person name="Worden A.Z."/>
            <person name="Zauner S."/>
            <person name="Barry K."/>
            <person name="Bell C."/>
            <person name="Bharti A.K."/>
            <person name="Crow J.A."/>
            <person name="Grimwood J."/>
            <person name="Kramer R."/>
            <person name="Lindquist E."/>
            <person name="Lucas S."/>
            <person name="Salamov A."/>
            <person name="McFadden G.I."/>
            <person name="Lane C.E."/>
            <person name="Keeling P.J."/>
            <person name="Gray M.W."/>
            <person name="Grigoriev I.V."/>
            <person name="Archibald J.M."/>
        </authorList>
    </citation>
    <scope>NUCLEOTIDE SEQUENCE</scope>
    <source>
        <strain evidence="4 6">CCMP2712</strain>
    </source>
</reference>
<keyword evidence="1" id="KW-0433">Leucine-rich repeat</keyword>
<dbReference type="RefSeq" id="XP_005841587.1">
    <property type="nucleotide sequence ID" value="XM_005841530.1"/>
</dbReference>
<evidence type="ECO:0008006" key="7">
    <source>
        <dbReference type="Google" id="ProtNLM"/>
    </source>
</evidence>
<dbReference type="PaxDb" id="55529-EKX54607"/>
<dbReference type="GO" id="GO:0005634">
    <property type="term" value="C:nucleus"/>
    <property type="evidence" value="ECO:0007669"/>
    <property type="project" value="TreeGrafter"/>
</dbReference>
<dbReference type="InterPro" id="IPR045081">
    <property type="entry name" value="AN32"/>
</dbReference>
<keyword evidence="6" id="KW-1185">Reference proteome</keyword>
<dbReference type="OrthoDB" id="2160613at2759"/>
<reference evidence="5" key="3">
    <citation type="submission" date="2015-06" db="UniProtKB">
        <authorList>
            <consortium name="EnsemblProtists"/>
        </authorList>
    </citation>
    <scope>IDENTIFICATION</scope>
</reference>
<name>L1K1X2_GUITC</name>
<dbReference type="SUPFAM" id="SSF52058">
    <property type="entry name" value="L domain-like"/>
    <property type="match status" value="1"/>
</dbReference>
<dbReference type="KEGG" id="gtt:GUITHDRAFT_150059"/>